<name>A0A1I4PG59_9FIRM</name>
<proteinExistence type="predicted"/>
<evidence type="ECO:0000313" key="2">
    <source>
        <dbReference type="Proteomes" id="UP000199520"/>
    </source>
</evidence>
<accession>A0A1I4PG59</accession>
<dbReference type="EMBL" id="FOTS01000063">
    <property type="protein sequence ID" value="SFM26792.1"/>
    <property type="molecule type" value="Genomic_DNA"/>
</dbReference>
<evidence type="ECO:0000313" key="1">
    <source>
        <dbReference type="EMBL" id="SFM26792.1"/>
    </source>
</evidence>
<organism evidence="1 2">
    <name type="scientific">Pelosinus propionicus DSM 13327</name>
    <dbReference type="NCBI Taxonomy" id="1123291"/>
    <lineage>
        <taxon>Bacteria</taxon>
        <taxon>Bacillati</taxon>
        <taxon>Bacillota</taxon>
        <taxon>Negativicutes</taxon>
        <taxon>Selenomonadales</taxon>
        <taxon>Sporomusaceae</taxon>
        <taxon>Pelosinus</taxon>
    </lineage>
</organism>
<dbReference type="OrthoDB" id="1685083at2"/>
<dbReference type="RefSeq" id="WP_090943289.1">
    <property type="nucleotide sequence ID" value="NZ_FOTS01000063.1"/>
</dbReference>
<gene>
    <name evidence="1" type="ORF">SAMN04490355_106319</name>
</gene>
<dbReference type="Proteomes" id="UP000199520">
    <property type="component" value="Unassembled WGS sequence"/>
</dbReference>
<reference evidence="2" key="1">
    <citation type="submission" date="2016-10" db="EMBL/GenBank/DDBJ databases">
        <authorList>
            <person name="Varghese N."/>
            <person name="Submissions S."/>
        </authorList>
    </citation>
    <scope>NUCLEOTIDE SEQUENCE [LARGE SCALE GENOMIC DNA]</scope>
    <source>
        <strain evidence="2">DSM 13327</strain>
    </source>
</reference>
<keyword evidence="2" id="KW-1185">Reference proteome</keyword>
<dbReference type="STRING" id="1123291.SAMN04490355_106319"/>
<protein>
    <submittedName>
        <fullName evidence="1">Uncharacterized protein</fullName>
    </submittedName>
</protein>
<sequence>MRKRLIHFERIDPEYGEVGFYCGCHNLAKFSQEENQEFDDLMDEMFGPRMNNYRDFKFFFTRRGFRKYKKLIWYLIRATNYKTICWRVWQDNYDVAYEDKEQVALLLGAKRKKRKRNTKIAQKLSNHLYLPR</sequence>
<dbReference type="AlphaFoldDB" id="A0A1I4PG59"/>